<dbReference type="Proteomes" id="UP000887574">
    <property type="component" value="Unplaced"/>
</dbReference>
<keyword evidence="11" id="KW-1185">Reference proteome</keyword>
<name>A0A915DBV8_9BILA</name>
<sequence>MLMVCLELINRLKNTLLFNDHRVLDCGCGVGRVTKHLLLPLFRRVDMVDFAQSFIEISKTYIGAEDFKRVGQQYVESLHTFEPAENFYDLIWIQWVSGQLSDDHW</sequence>
<evidence type="ECO:0000256" key="9">
    <source>
        <dbReference type="ARBA" id="ARBA00047885"/>
    </source>
</evidence>
<comment type="similarity">
    <text evidence="1">Belongs to the methyltransferase superfamily. NTM1 family.</text>
</comment>
<dbReference type="GO" id="GO:0071885">
    <property type="term" value="F:N-terminal protein N-methyltransferase activity"/>
    <property type="evidence" value="ECO:0007669"/>
    <property type="project" value="UniProtKB-EC"/>
</dbReference>
<protein>
    <recommendedName>
        <fullName evidence="6">Alpha N-terminal protein methyltransferase 1</fullName>
        <ecNumber evidence="5">2.1.1.244</ecNumber>
    </recommendedName>
    <alternativeName>
        <fullName evidence="7">X-Pro-Lys N-terminal protein methyltransferase 1</fullName>
    </alternativeName>
</protein>
<evidence type="ECO:0000256" key="7">
    <source>
        <dbReference type="ARBA" id="ARBA00043129"/>
    </source>
</evidence>
<evidence type="ECO:0000313" key="11">
    <source>
        <dbReference type="Proteomes" id="UP000887574"/>
    </source>
</evidence>
<evidence type="ECO:0000256" key="5">
    <source>
        <dbReference type="ARBA" id="ARBA00039112"/>
    </source>
</evidence>
<dbReference type="Pfam" id="PF05891">
    <property type="entry name" value="Methyltransf_PK"/>
    <property type="match status" value="1"/>
</dbReference>
<dbReference type="GO" id="GO:0005737">
    <property type="term" value="C:cytoplasm"/>
    <property type="evidence" value="ECO:0007669"/>
    <property type="project" value="TreeGrafter"/>
</dbReference>
<comment type="catalytic activity">
    <reaction evidence="10">
        <text>N-terminal L-alanyl-L-prolyl-L-lysyl-[protein] + 3 S-adenosyl-L-methionine = N-terminal N,N,N-trimethyl-L-alanyl-L-prolyl-L-lysyl-[protein] + 3 S-adenosyl-L-homocysteine + 3 H(+)</text>
        <dbReference type="Rhea" id="RHEA:54712"/>
        <dbReference type="Rhea" id="RHEA-COMP:13785"/>
        <dbReference type="Rhea" id="RHEA-COMP:13971"/>
        <dbReference type="ChEBI" id="CHEBI:15378"/>
        <dbReference type="ChEBI" id="CHEBI:57856"/>
        <dbReference type="ChEBI" id="CHEBI:59789"/>
        <dbReference type="ChEBI" id="CHEBI:138057"/>
        <dbReference type="ChEBI" id="CHEBI:138315"/>
        <dbReference type="EC" id="2.1.1.244"/>
    </reaction>
</comment>
<reference evidence="12" key="1">
    <citation type="submission" date="2022-11" db="UniProtKB">
        <authorList>
            <consortium name="WormBaseParasite"/>
        </authorList>
    </citation>
    <scope>IDENTIFICATION</scope>
</reference>
<keyword evidence="4" id="KW-0949">S-adenosyl-L-methionine</keyword>
<dbReference type="Gene3D" id="3.40.50.150">
    <property type="entry name" value="Vaccinia Virus protein VP39"/>
    <property type="match status" value="1"/>
</dbReference>
<dbReference type="PANTHER" id="PTHR12753">
    <property type="entry name" value="AD-003 - RELATED"/>
    <property type="match status" value="1"/>
</dbReference>
<organism evidence="11 12">
    <name type="scientific">Ditylenchus dipsaci</name>
    <dbReference type="NCBI Taxonomy" id="166011"/>
    <lineage>
        <taxon>Eukaryota</taxon>
        <taxon>Metazoa</taxon>
        <taxon>Ecdysozoa</taxon>
        <taxon>Nematoda</taxon>
        <taxon>Chromadorea</taxon>
        <taxon>Rhabditida</taxon>
        <taxon>Tylenchina</taxon>
        <taxon>Tylenchomorpha</taxon>
        <taxon>Sphaerularioidea</taxon>
        <taxon>Anguinidae</taxon>
        <taxon>Anguininae</taxon>
        <taxon>Ditylenchus</taxon>
    </lineage>
</organism>
<evidence type="ECO:0000256" key="8">
    <source>
        <dbReference type="ARBA" id="ARBA00047306"/>
    </source>
</evidence>
<evidence type="ECO:0000256" key="3">
    <source>
        <dbReference type="ARBA" id="ARBA00022679"/>
    </source>
</evidence>
<comment type="catalytic activity">
    <reaction evidence="8">
        <text>N-terminal L-seryl-L-prolyl-L-lysyl-[protein] + 3 S-adenosyl-L-methionine = N-terminal N,N,N-trimethyl-L-seryl-L-prolyl-L-lysyl-[protein] + 3 S-adenosyl-L-homocysteine + 3 H(+)</text>
        <dbReference type="Rhea" id="RHEA:54724"/>
        <dbReference type="Rhea" id="RHEA-COMP:13789"/>
        <dbReference type="Rhea" id="RHEA-COMP:13973"/>
        <dbReference type="ChEBI" id="CHEBI:15378"/>
        <dbReference type="ChEBI" id="CHEBI:57856"/>
        <dbReference type="ChEBI" id="CHEBI:59789"/>
        <dbReference type="ChEBI" id="CHEBI:138061"/>
        <dbReference type="ChEBI" id="CHEBI:138317"/>
        <dbReference type="EC" id="2.1.1.244"/>
    </reaction>
</comment>
<dbReference type="EC" id="2.1.1.244" evidence="5"/>
<accession>A0A915DBV8</accession>
<evidence type="ECO:0000256" key="1">
    <source>
        <dbReference type="ARBA" id="ARBA00009059"/>
    </source>
</evidence>
<dbReference type="CDD" id="cd02440">
    <property type="entry name" value="AdoMet_MTases"/>
    <property type="match status" value="1"/>
</dbReference>
<proteinExistence type="inferred from homology"/>
<dbReference type="SUPFAM" id="SSF53335">
    <property type="entry name" value="S-adenosyl-L-methionine-dependent methyltransferases"/>
    <property type="match status" value="1"/>
</dbReference>
<evidence type="ECO:0000256" key="6">
    <source>
        <dbReference type="ARBA" id="ARBA00039449"/>
    </source>
</evidence>
<dbReference type="AlphaFoldDB" id="A0A915DBV8"/>
<evidence type="ECO:0000256" key="4">
    <source>
        <dbReference type="ARBA" id="ARBA00022691"/>
    </source>
</evidence>
<comment type="catalytic activity">
    <reaction evidence="9">
        <text>N-terminal L-prolyl-L-prolyl-L-lysyl-[protein] + 2 S-adenosyl-L-methionine = N-terminal N,N-dimethyl-L-prolyl-L-prolyl-L-lysyl-[protein] + 2 S-adenosyl-L-homocysteine + 2 H(+)</text>
        <dbReference type="Rhea" id="RHEA:54736"/>
        <dbReference type="Rhea" id="RHEA-COMP:13787"/>
        <dbReference type="Rhea" id="RHEA-COMP:13974"/>
        <dbReference type="ChEBI" id="CHEBI:15378"/>
        <dbReference type="ChEBI" id="CHEBI:57856"/>
        <dbReference type="ChEBI" id="CHEBI:59789"/>
        <dbReference type="ChEBI" id="CHEBI:138059"/>
        <dbReference type="ChEBI" id="CHEBI:138318"/>
        <dbReference type="EC" id="2.1.1.244"/>
    </reaction>
</comment>
<dbReference type="GO" id="GO:0032259">
    <property type="term" value="P:methylation"/>
    <property type="evidence" value="ECO:0007669"/>
    <property type="project" value="UniProtKB-KW"/>
</dbReference>
<evidence type="ECO:0000313" key="12">
    <source>
        <dbReference type="WBParaSite" id="jg18238"/>
    </source>
</evidence>
<dbReference type="InterPro" id="IPR029063">
    <property type="entry name" value="SAM-dependent_MTases_sf"/>
</dbReference>
<dbReference type="WBParaSite" id="jg18238">
    <property type="protein sequence ID" value="jg18238"/>
    <property type="gene ID" value="jg18238"/>
</dbReference>
<keyword evidence="3" id="KW-0808">Transferase</keyword>
<evidence type="ECO:0000256" key="10">
    <source>
        <dbReference type="ARBA" id="ARBA00048167"/>
    </source>
</evidence>
<keyword evidence="2" id="KW-0489">Methyltransferase</keyword>
<dbReference type="InterPro" id="IPR008576">
    <property type="entry name" value="MeTrfase_NTM1"/>
</dbReference>
<dbReference type="PANTHER" id="PTHR12753:SF0">
    <property type="entry name" value="ALPHA N-TERMINAL PROTEIN METHYLTRANSFERASE 1"/>
    <property type="match status" value="1"/>
</dbReference>
<evidence type="ECO:0000256" key="2">
    <source>
        <dbReference type="ARBA" id="ARBA00022603"/>
    </source>
</evidence>